<protein>
    <recommendedName>
        <fullName evidence="1">DUF397 domain-containing protein</fullName>
    </recommendedName>
</protein>
<feature type="domain" description="DUF397" evidence="1">
    <location>
        <begin position="9"/>
        <end position="60"/>
    </location>
</feature>
<gene>
    <name evidence="2" type="ORF">SAMN06265360_12067</name>
</gene>
<evidence type="ECO:0000313" key="3">
    <source>
        <dbReference type="Proteomes" id="UP000198348"/>
    </source>
</evidence>
<dbReference type="Proteomes" id="UP000198348">
    <property type="component" value="Unassembled WGS sequence"/>
</dbReference>
<dbReference type="EMBL" id="FZNW01000020">
    <property type="protein sequence ID" value="SNR80761.1"/>
    <property type="molecule type" value="Genomic_DNA"/>
</dbReference>
<dbReference type="Pfam" id="PF04149">
    <property type="entry name" value="DUF397"/>
    <property type="match status" value="1"/>
</dbReference>
<keyword evidence="3" id="KW-1185">Reference proteome</keyword>
<organism evidence="2 3">
    <name type="scientific">Haloechinothrix alba</name>
    <dbReference type="NCBI Taxonomy" id="664784"/>
    <lineage>
        <taxon>Bacteria</taxon>
        <taxon>Bacillati</taxon>
        <taxon>Actinomycetota</taxon>
        <taxon>Actinomycetes</taxon>
        <taxon>Pseudonocardiales</taxon>
        <taxon>Pseudonocardiaceae</taxon>
        <taxon>Haloechinothrix</taxon>
    </lineage>
</organism>
<proteinExistence type="predicted"/>
<dbReference type="RefSeq" id="WP_089302845.1">
    <property type="nucleotide sequence ID" value="NZ_FZNW01000020.1"/>
</dbReference>
<reference evidence="2 3" key="1">
    <citation type="submission" date="2017-06" db="EMBL/GenBank/DDBJ databases">
        <authorList>
            <person name="Kim H.J."/>
            <person name="Triplett B.A."/>
        </authorList>
    </citation>
    <scope>NUCLEOTIDE SEQUENCE [LARGE SCALE GENOMIC DNA]</scope>
    <source>
        <strain evidence="2 3">DSM 45207</strain>
    </source>
</reference>
<sequence>MPTPELCQARWRRSSRTNNGNGNCVELALLPGGTAIRDSKNRHGGALLLDPAAWQAFRTALVAGQADAAQDPVA</sequence>
<dbReference type="AlphaFoldDB" id="A0A238ZCS8"/>
<accession>A0A238ZCS8</accession>
<dbReference type="InterPro" id="IPR007278">
    <property type="entry name" value="DUF397"/>
</dbReference>
<evidence type="ECO:0000313" key="2">
    <source>
        <dbReference type="EMBL" id="SNR80761.1"/>
    </source>
</evidence>
<dbReference type="OrthoDB" id="4330022at2"/>
<evidence type="ECO:0000259" key="1">
    <source>
        <dbReference type="Pfam" id="PF04149"/>
    </source>
</evidence>
<name>A0A238ZCS8_9PSEU</name>